<evidence type="ECO:0000313" key="3">
    <source>
        <dbReference type="EMBL" id="SLM11070.1"/>
    </source>
</evidence>
<dbReference type="Pfam" id="PF13439">
    <property type="entry name" value="Glyco_transf_4"/>
    <property type="match status" value="1"/>
</dbReference>
<dbReference type="SUPFAM" id="SSF53756">
    <property type="entry name" value="UDP-Glycosyltransferase/glycogen phosphorylase"/>
    <property type="match status" value="1"/>
</dbReference>
<keyword evidence="3" id="KW-0328">Glycosyltransferase</keyword>
<accession>A0A3P3XGM8</accession>
<organism evidence="3">
    <name type="scientific">uncultured spirochete</name>
    <dbReference type="NCBI Taxonomy" id="156406"/>
    <lineage>
        <taxon>Bacteria</taxon>
        <taxon>Pseudomonadati</taxon>
        <taxon>Spirochaetota</taxon>
        <taxon>Spirochaetia</taxon>
        <taxon>Spirochaetales</taxon>
        <taxon>environmental samples</taxon>
    </lineage>
</organism>
<sequence length="382" mass="43685">MINKIKILHIVSDLNSGGVENMLYNYINYIDNSKFDIAFVSHSYGGMINDQLLKAGFRVFYVTPRKKNFIKNILDLWKYMHSDNWDIVHSHINQMSAIPILLARISGIRVRIAHAHGSKIYNDKIKKIIYNILSKIILYNANYLMACGTDAAVRVFGKRIVRQKKVIYLKNAIDLEKFSYNKKSAQYLRSNLGINERYIILHVARLSEEKNHIFSIEVFCKLIEKNPNMRLLIIGEGPLKEKLKQKVLLLGLDNKVSFLGARKDVSSFMSLADCLLLPSFHEGLPLVPIEAQANGLQCYLSKNVPEEVVLTEKACRLDLSLGPAVWAEYIYNNLSKERISDKKIIQKAGYDIKLAAKKLENFYIVSATKMGKILYLSTLFNC</sequence>
<evidence type="ECO:0000259" key="1">
    <source>
        <dbReference type="Pfam" id="PF00534"/>
    </source>
</evidence>
<name>A0A3P3XGM8_9SPIR</name>
<feature type="domain" description="Glycosyltransferase subfamily 4-like N-terminal" evidence="2">
    <location>
        <begin position="17"/>
        <end position="177"/>
    </location>
</feature>
<dbReference type="EMBL" id="FWDM01000009">
    <property type="protein sequence ID" value="SLM11070.1"/>
    <property type="molecule type" value="Genomic_DNA"/>
</dbReference>
<keyword evidence="3" id="KW-0808">Transferase</keyword>
<dbReference type="EC" id="2.4.-.-" evidence="3"/>
<dbReference type="CDD" id="cd03812">
    <property type="entry name" value="GT4_CapH-like"/>
    <property type="match status" value="1"/>
</dbReference>
<dbReference type="PANTHER" id="PTHR45947:SF14">
    <property type="entry name" value="SLL1723 PROTEIN"/>
    <property type="match status" value="1"/>
</dbReference>
<evidence type="ECO:0000259" key="2">
    <source>
        <dbReference type="Pfam" id="PF13439"/>
    </source>
</evidence>
<dbReference type="InterPro" id="IPR001296">
    <property type="entry name" value="Glyco_trans_1"/>
</dbReference>
<dbReference type="PANTHER" id="PTHR45947">
    <property type="entry name" value="SULFOQUINOVOSYL TRANSFERASE SQD2"/>
    <property type="match status" value="1"/>
</dbReference>
<dbReference type="AlphaFoldDB" id="A0A3P3XGM8"/>
<dbReference type="GO" id="GO:0016757">
    <property type="term" value="F:glycosyltransferase activity"/>
    <property type="evidence" value="ECO:0007669"/>
    <property type="project" value="UniProtKB-KW"/>
</dbReference>
<gene>
    <name evidence="3" type="ORF">SPIROBIBN47_170024</name>
</gene>
<dbReference type="Pfam" id="PF00534">
    <property type="entry name" value="Glycos_transf_1"/>
    <property type="match status" value="1"/>
</dbReference>
<dbReference type="InterPro" id="IPR050194">
    <property type="entry name" value="Glycosyltransferase_grp1"/>
</dbReference>
<proteinExistence type="predicted"/>
<dbReference type="InterPro" id="IPR028098">
    <property type="entry name" value="Glyco_trans_4-like_N"/>
</dbReference>
<dbReference type="Gene3D" id="3.40.50.2000">
    <property type="entry name" value="Glycogen Phosphorylase B"/>
    <property type="match status" value="2"/>
</dbReference>
<feature type="domain" description="Glycosyl transferase family 1" evidence="1">
    <location>
        <begin position="191"/>
        <end position="303"/>
    </location>
</feature>
<protein>
    <submittedName>
        <fullName evidence="3">Putative glycosyltransferase EpsF</fullName>
        <ecNumber evidence="3">2.4.-.-</ecNumber>
    </submittedName>
</protein>
<reference evidence="3" key="1">
    <citation type="submission" date="2017-02" db="EMBL/GenBank/DDBJ databases">
        <authorList>
            <person name="Regsiter A."/>
            <person name="William W."/>
        </authorList>
    </citation>
    <scope>NUCLEOTIDE SEQUENCE</scope>
    <source>
        <strain evidence="3">Bib</strain>
    </source>
</reference>